<gene>
    <name evidence="1" type="ORF">METZ01_LOCUS491484</name>
</gene>
<protein>
    <submittedName>
        <fullName evidence="1">Uncharacterized protein</fullName>
    </submittedName>
</protein>
<dbReference type="AlphaFoldDB" id="A0A383D2V0"/>
<organism evidence="1">
    <name type="scientific">marine metagenome</name>
    <dbReference type="NCBI Taxonomy" id="408172"/>
    <lineage>
        <taxon>unclassified sequences</taxon>
        <taxon>metagenomes</taxon>
        <taxon>ecological metagenomes</taxon>
    </lineage>
</organism>
<name>A0A383D2V0_9ZZZZ</name>
<proteinExistence type="predicted"/>
<accession>A0A383D2V0</accession>
<evidence type="ECO:0000313" key="1">
    <source>
        <dbReference type="EMBL" id="SVE38630.1"/>
    </source>
</evidence>
<dbReference type="EMBL" id="UINC01213725">
    <property type="protein sequence ID" value="SVE38630.1"/>
    <property type="molecule type" value="Genomic_DNA"/>
</dbReference>
<sequence>MIYRHLALRDKDGRTLRDPMPDFQQKQRILYASQCGNWHNIQLAFVLGL</sequence>
<reference evidence="1" key="1">
    <citation type="submission" date="2018-05" db="EMBL/GenBank/DDBJ databases">
        <authorList>
            <person name="Lanie J.A."/>
            <person name="Ng W.-L."/>
            <person name="Kazmierczak K.M."/>
            <person name="Andrzejewski T.M."/>
            <person name="Davidsen T.M."/>
            <person name="Wayne K.J."/>
            <person name="Tettelin H."/>
            <person name="Glass J.I."/>
            <person name="Rusch D."/>
            <person name="Podicherti R."/>
            <person name="Tsui H.-C.T."/>
            <person name="Winkler M.E."/>
        </authorList>
    </citation>
    <scope>NUCLEOTIDE SEQUENCE</scope>
</reference>